<protein>
    <submittedName>
        <fullName evidence="2">Uncharacterized protein</fullName>
    </submittedName>
</protein>
<evidence type="ECO:0000313" key="2">
    <source>
        <dbReference type="EMBL" id="KNC72074.1"/>
    </source>
</evidence>
<keyword evidence="3" id="KW-1185">Reference proteome</keyword>
<dbReference type="AlphaFoldDB" id="A0A0L0F626"/>
<evidence type="ECO:0000256" key="1">
    <source>
        <dbReference type="SAM" id="SignalP"/>
    </source>
</evidence>
<dbReference type="EMBL" id="KQ247623">
    <property type="protein sequence ID" value="KNC72074.1"/>
    <property type="molecule type" value="Genomic_DNA"/>
</dbReference>
<sequence length="274" mass="28316">MQLSKATLVLVAACLLGSTTQAQVVGVEGDRADAAPVAGESICCKRKREGKLVPRSFGVITRKCNTFTCPEGYGALSVELQDSTVCTNGCNVDTCCTGTGDLPVNTDNISAPASTSPDITPNDSPDTEFADEFVMGISGESCEDVCTGRGQICNVDTTVSMIRAAWTAGGDASAVVGIMERNGGECPNGHNNEDYYSLPGVGNGNCEVSNNYGTADGTVMFNCAGKFDTVERLCFCNAANFVAPAADATVAQAPVEVPVQEPVDEALAVEEPAV</sequence>
<organism evidence="2 3">
    <name type="scientific">Sphaeroforma arctica JP610</name>
    <dbReference type="NCBI Taxonomy" id="667725"/>
    <lineage>
        <taxon>Eukaryota</taxon>
        <taxon>Ichthyosporea</taxon>
        <taxon>Ichthyophonida</taxon>
        <taxon>Sphaeroforma</taxon>
    </lineage>
</organism>
<feature type="signal peptide" evidence="1">
    <location>
        <begin position="1"/>
        <end position="22"/>
    </location>
</feature>
<dbReference type="Proteomes" id="UP000054560">
    <property type="component" value="Unassembled WGS sequence"/>
</dbReference>
<dbReference type="eggNOG" id="ENOG502SF5D">
    <property type="taxonomic scope" value="Eukaryota"/>
</dbReference>
<reference evidence="2 3" key="1">
    <citation type="submission" date="2011-02" db="EMBL/GenBank/DDBJ databases">
        <title>The Genome Sequence of Sphaeroforma arctica JP610.</title>
        <authorList>
            <consortium name="The Broad Institute Genome Sequencing Platform"/>
            <person name="Russ C."/>
            <person name="Cuomo C."/>
            <person name="Young S.K."/>
            <person name="Zeng Q."/>
            <person name="Gargeya S."/>
            <person name="Alvarado L."/>
            <person name="Berlin A."/>
            <person name="Chapman S.B."/>
            <person name="Chen Z."/>
            <person name="Freedman E."/>
            <person name="Gellesch M."/>
            <person name="Goldberg J."/>
            <person name="Griggs A."/>
            <person name="Gujja S."/>
            <person name="Heilman E."/>
            <person name="Heiman D."/>
            <person name="Howarth C."/>
            <person name="Mehta T."/>
            <person name="Neiman D."/>
            <person name="Pearson M."/>
            <person name="Roberts A."/>
            <person name="Saif S."/>
            <person name="Shea T."/>
            <person name="Shenoy N."/>
            <person name="Sisk P."/>
            <person name="Stolte C."/>
            <person name="Sykes S."/>
            <person name="White J."/>
            <person name="Yandava C."/>
            <person name="Burger G."/>
            <person name="Gray M.W."/>
            <person name="Holland P.W.H."/>
            <person name="King N."/>
            <person name="Lang F.B.F."/>
            <person name="Roger A.J."/>
            <person name="Ruiz-Trillo I."/>
            <person name="Haas B."/>
            <person name="Nusbaum C."/>
            <person name="Birren B."/>
        </authorList>
    </citation>
    <scope>NUCLEOTIDE SEQUENCE [LARGE SCALE GENOMIC DNA]</scope>
    <source>
        <strain evidence="2 3">JP610</strain>
    </source>
</reference>
<evidence type="ECO:0000313" key="3">
    <source>
        <dbReference type="Proteomes" id="UP000054560"/>
    </source>
</evidence>
<gene>
    <name evidence="2" type="ORF">SARC_15376</name>
</gene>
<accession>A0A0L0F626</accession>
<keyword evidence="1" id="KW-0732">Signal</keyword>
<name>A0A0L0F626_9EUKA</name>
<dbReference type="GeneID" id="25915880"/>
<feature type="non-terminal residue" evidence="2">
    <location>
        <position position="274"/>
    </location>
</feature>
<proteinExistence type="predicted"/>
<feature type="chain" id="PRO_5005538402" evidence="1">
    <location>
        <begin position="23"/>
        <end position="274"/>
    </location>
</feature>
<dbReference type="RefSeq" id="XP_014145976.1">
    <property type="nucleotide sequence ID" value="XM_014290501.1"/>
</dbReference>